<gene>
    <name evidence="1" type="ORF">SIM71_23845</name>
</gene>
<sequence>MRLSQALPGLFKEIEFGLKEIGENELASSLIDLEIVGRCTCDDDSCGTFYTLQKSTWQGKPLKQVTPQVDGLFAIDVFQGQLVCVEIFNRIDVTNKINVLFPLNT</sequence>
<dbReference type="EMBL" id="JAWXXP010000001">
    <property type="protein sequence ID" value="MDX5995108.1"/>
    <property type="molecule type" value="Genomic_DNA"/>
</dbReference>
<keyword evidence="2" id="KW-1185">Reference proteome</keyword>
<organism evidence="1 2">
    <name type="scientific">Ectopseudomonas alcaliphila</name>
    <dbReference type="NCBI Taxonomy" id="101564"/>
    <lineage>
        <taxon>Bacteria</taxon>
        <taxon>Pseudomonadati</taxon>
        <taxon>Pseudomonadota</taxon>
        <taxon>Gammaproteobacteria</taxon>
        <taxon>Pseudomonadales</taxon>
        <taxon>Pseudomonadaceae</taxon>
        <taxon>Ectopseudomonas</taxon>
    </lineage>
</organism>
<name>A0ABU4Q6J3_9GAMM</name>
<evidence type="ECO:0000313" key="2">
    <source>
        <dbReference type="Proteomes" id="UP001278050"/>
    </source>
</evidence>
<accession>A0ABU4Q6J3</accession>
<evidence type="ECO:0000313" key="1">
    <source>
        <dbReference type="EMBL" id="MDX5995108.1"/>
    </source>
</evidence>
<reference evidence="1 2" key="1">
    <citation type="submission" date="2023-11" db="EMBL/GenBank/DDBJ databases">
        <title>MicrobeMod: A computational toolkit for identifying prokaryotic methylation and restriction-modification with nanopore sequencing.</title>
        <authorList>
            <person name="Crits-Christoph A."/>
            <person name="Kang S.C."/>
            <person name="Lee H."/>
            <person name="Ostrov N."/>
        </authorList>
    </citation>
    <scope>NUCLEOTIDE SEQUENCE [LARGE SCALE GENOMIC DNA]</scope>
    <source>
        <strain evidence="1 2">ATCC BAA-571</strain>
    </source>
</reference>
<dbReference type="RefSeq" id="WP_139203056.1">
    <property type="nucleotide sequence ID" value="NZ_CBCSET010000005.1"/>
</dbReference>
<comment type="caution">
    <text evidence="1">The sequence shown here is derived from an EMBL/GenBank/DDBJ whole genome shotgun (WGS) entry which is preliminary data.</text>
</comment>
<dbReference type="Proteomes" id="UP001278050">
    <property type="component" value="Unassembled WGS sequence"/>
</dbReference>
<protein>
    <submittedName>
        <fullName evidence="1">Uncharacterized protein</fullName>
    </submittedName>
</protein>
<proteinExistence type="predicted"/>